<dbReference type="KEGG" id="aten:116297875"/>
<dbReference type="Proteomes" id="UP000515163">
    <property type="component" value="Unplaced"/>
</dbReference>
<organism evidence="2 3">
    <name type="scientific">Actinia tenebrosa</name>
    <name type="common">Australian red waratah sea anemone</name>
    <dbReference type="NCBI Taxonomy" id="6105"/>
    <lineage>
        <taxon>Eukaryota</taxon>
        <taxon>Metazoa</taxon>
        <taxon>Cnidaria</taxon>
        <taxon>Anthozoa</taxon>
        <taxon>Hexacorallia</taxon>
        <taxon>Actiniaria</taxon>
        <taxon>Actiniidae</taxon>
        <taxon>Actinia</taxon>
    </lineage>
</organism>
<gene>
    <name evidence="3" type="primary">LOC116297875</name>
</gene>
<dbReference type="InterPro" id="IPR052789">
    <property type="entry name" value="SSUH2_homolog"/>
</dbReference>
<sequence>MSQGYPSGQGYQPAGQGQGPYPPVNQPPVGYAPQQQGYPPQQQGYGGQDQKGYPPPQQGYGPPQHQGYGAPPPQQGYGAPPPQQGYGSPPQQQGYGATGQAPPNLAVGGEVDTPSYTGSDIPDQDVEGKENAAPPTPTAPPPSLFGTLPGYENTNYGSPYLPPPPPYEPPPQQNAPQQVFSQATSITEDQARNALLKFADDHCCYGKGAARDMDIKDIQPTCGYHYSLSSFGESRSTAWAFQPYTGQPLDTPNNGVPPQPWSIPAHPPKMFQDSVVKIEVPHTAVLKPCHECHGAGYKRCYNCYGRGRTRCTFCHGSGHKSVYRDGEHHHEHCTWCHGSGRRRCTTCHGHGRVRCWTCCGQGNLKTYIELTVKWTNHLSNHVVERTDLPDELLVNSSGTEIFSQELPRVWAIDSFHDNDVNAGSRKLVDEHARNFGNERILMQRQVLRAVPVSEVHYKWKDNDSRYWVYGHDHKVHAPDYPQTCCCGCTIL</sequence>
<feature type="region of interest" description="Disordered" evidence="1">
    <location>
        <begin position="1"/>
        <end position="180"/>
    </location>
</feature>
<dbReference type="GeneID" id="116297875"/>
<dbReference type="InParanoid" id="A0A6P8IA43"/>
<evidence type="ECO:0000313" key="2">
    <source>
        <dbReference type="Proteomes" id="UP000515163"/>
    </source>
</evidence>
<evidence type="ECO:0000256" key="1">
    <source>
        <dbReference type="SAM" id="MobiDB-lite"/>
    </source>
</evidence>
<feature type="compositionally biased region" description="Pro residues" evidence="1">
    <location>
        <begin position="70"/>
        <end position="83"/>
    </location>
</feature>
<protein>
    <submittedName>
        <fullName evidence="3">Protein SSUH2 homolog</fullName>
    </submittedName>
</protein>
<dbReference type="InterPro" id="IPR036280">
    <property type="entry name" value="Multihaem_cyt_sf"/>
</dbReference>
<proteinExistence type="predicted"/>
<dbReference type="AlphaFoldDB" id="A0A6P8IA43"/>
<reference evidence="3" key="1">
    <citation type="submission" date="2025-08" db="UniProtKB">
        <authorList>
            <consortium name="RefSeq"/>
        </authorList>
    </citation>
    <scope>IDENTIFICATION</scope>
    <source>
        <tissue evidence="3">Tentacle</tissue>
    </source>
</reference>
<dbReference type="SUPFAM" id="SSF48695">
    <property type="entry name" value="Multiheme cytochromes"/>
    <property type="match status" value="1"/>
</dbReference>
<name>A0A6P8IA43_ACTTE</name>
<dbReference type="OrthoDB" id="3355217at2759"/>
<dbReference type="RefSeq" id="XP_031562047.1">
    <property type="nucleotide sequence ID" value="XM_031706187.1"/>
</dbReference>
<feature type="compositionally biased region" description="Low complexity" evidence="1">
    <location>
        <begin position="1"/>
        <end position="15"/>
    </location>
</feature>
<dbReference type="FunCoup" id="A0A6P8IA43">
    <property type="interactions" value="763"/>
</dbReference>
<feature type="compositionally biased region" description="Pro residues" evidence="1">
    <location>
        <begin position="160"/>
        <end position="173"/>
    </location>
</feature>
<keyword evidence="2" id="KW-1185">Reference proteome</keyword>
<feature type="compositionally biased region" description="Low complexity" evidence="1">
    <location>
        <begin position="50"/>
        <end position="69"/>
    </location>
</feature>
<feature type="compositionally biased region" description="Low complexity" evidence="1">
    <location>
        <begin position="27"/>
        <end position="43"/>
    </location>
</feature>
<feature type="compositionally biased region" description="Low complexity" evidence="1">
    <location>
        <begin position="84"/>
        <end position="95"/>
    </location>
</feature>
<dbReference type="PANTHER" id="PTHR48465">
    <property type="entry name" value="PROTEIN SSUH2 HOMOLOG"/>
    <property type="match status" value="1"/>
</dbReference>
<accession>A0A6P8IA43</accession>
<dbReference type="PANTHER" id="PTHR48465:SF1">
    <property type="entry name" value="PROTEIN SSUH2 HOMOLOG"/>
    <property type="match status" value="1"/>
</dbReference>
<evidence type="ECO:0000313" key="3">
    <source>
        <dbReference type="RefSeq" id="XP_031562047.1"/>
    </source>
</evidence>
<feature type="compositionally biased region" description="Pro residues" evidence="1">
    <location>
        <begin position="134"/>
        <end position="143"/>
    </location>
</feature>